<dbReference type="AlphaFoldDB" id="A0A1G8VPF9"/>
<evidence type="ECO:0000256" key="5">
    <source>
        <dbReference type="ARBA" id="ARBA00022679"/>
    </source>
</evidence>
<comment type="catalytic activity">
    <reaction evidence="7">
        <text>(6R)-5,10-methylene-5,6,7,8-tetrahydrofolate + 3-methyl-2-oxobutanoate + H2O = 2-dehydropantoate + (6S)-5,6,7,8-tetrahydrofolate</text>
        <dbReference type="Rhea" id="RHEA:11824"/>
        <dbReference type="ChEBI" id="CHEBI:11561"/>
        <dbReference type="ChEBI" id="CHEBI:11851"/>
        <dbReference type="ChEBI" id="CHEBI:15377"/>
        <dbReference type="ChEBI" id="CHEBI:15636"/>
        <dbReference type="ChEBI" id="CHEBI:57453"/>
        <dbReference type="EC" id="2.1.2.11"/>
    </reaction>
</comment>
<dbReference type="PIRSF" id="PIRSF000388">
    <property type="entry name" value="Pantoate_hydroxy_MeTrfase"/>
    <property type="match status" value="1"/>
</dbReference>
<evidence type="ECO:0000256" key="3">
    <source>
        <dbReference type="ARBA" id="ARBA00011424"/>
    </source>
</evidence>
<dbReference type="GO" id="GO:0005737">
    <property type="term" value="C:cytoplasm"/>
    <property type="evidence" value="ECO:0007669"/>
    <property type="project" value="UniProtKB-SubCell"/>
</dbReference>
<dbReference type="NCBIfam" id="NF001452">
    <property type="entry name" value="PRK00311.1"/>
    <property type="match status" value="1"/>
</dbReference>
<reference evidence="11 12" key="1">
    <citation type="submission" date="2016-10" db="EMBL/GenBank/DDBJ databases">
        <authorList>
            <person name="de Groot N.N."/>
        </authorList>
    </citation>
    <scope>NUCLEOTIDE SEQUENCE [LARGE SCALE GENOMIC DNA]</scope>
    <source>
        <strain evidence="11 12">CGMCC 1.6502</strain>
    </source>
</reference>
<dbReference type="EC" id="2.1.2.11" evidence="7"/>
<keyword evidence="11" id="KW-0489">Methyltransferase</keyword>
<comment type="cofactor">
    <cofactor evidence="7 10">
        <name>Mg(2+)</name>
        <dbReference type="ChEBI" id="CHEBI:18420"/>
    </cofactor>
    <text evidence="7 10">Binds 1 Mg(2+) ion per subunit.</text>
</comment>
<dbReference type="GO" id="GO:0008168">
    <property type="term" value="F:methyltransferase activity"/>
    <property type="evidence" value="ECO:0007669"/>
    <property type="project" value="UniProtKB-KW"/>
</dbReference>
<comment type="similarity">
    <text evidence="2 7">Belongs to the PanB family.</text>
</comment>
<dbReference type="GO" id="GO:0032259">
    <property type="term" value="P:methylation"/>
    <property type="evidence" value="ECO:0007669"/>
    <property type="project" value="UniProtKB-KW"/>
</dbReference>
<evidence type="ECO:0000256" key="6">
    <source>
        <dbReference type="ARBA" id="ARBA00056497"/>
    </source>
</evidence>
<dbReference type="NCBIfam" id="TIGR00222">
    <property type="entry name" value="panB"/>
    <property type="match status" value="1"/>
</dbReference>
<evidence type="ECO:0000256" key="4">
    <source>
        <dbReference type="ARBA" id="ARBA00022655"/>
    </source>
</evidence>
<dbReference type="GO" id="GO:0000287">
    <property type="term" value="F:magnesium ion binding"/>
    <property type="evidence" value="ECO:0007669"/>
    <property type="project" value="TreeGrafter"/>
</dbReference>
<proteinExistence type="inferred from homology"/>
<comment type="subcellular location">
    <subcellularLocation>
        <location evidence="7">Cytoplasm</location>
    </subcellularLocation>
</comment>
<dbReference type="PANTHER" id="PTHR20881:SF0">
    <property type="entry name" value="3-METHYL-2-OXOBUTANOATE HYDROXYMETHYLTRANSFERASE"/>
    <property type="match status" value="1"/>
</dbReference>
<evidence type="ECO:0000256" key="7">
    <source>
        <dbReference type="HAMAP-Rule" id="MF_00156"/>
    </source>
</evidence>
<dbReference type="RefSeq" id="WP_093210388.1">
    <property type="nucleotide sequence ID" value="NZ_FNFL01000001.1"/>
</dbReference>
<evidence type="ECO:0000256" key="9">
    <source>
        <dbReference type="PIRSR" id="PIRSR000388-2"/>
    </source>
</evidence>
<name>A0A1G8VPF9_9BACI</name>
<accession>A0A1G8VPF9</accession>
<sequence>MINTSQFQQMKEKGEKISMVTAYDYPSAKLAQQAGIDMILVGDSLGMVVLGYSSTIKVTVDDMIHHGKAVARGAGDTFIVVDMPFMSYHVSLEESLSNARKIYQETDAHALKIEGASSDTILLIEKLTEAGIPVVAHLGLTPQSVNVLGGYRVQGKDKQTAEQLLTDALAVEASGAAALVLECIPKELAELITRSVRIPTIGIGAGASCDGQVLVYHDIVKYGVDRVPKFVKSYKDNNAEIKVAIESYINDVKSGQFPGEGHSFSMKREFLPDIQGEDKTNGDH</sequence>
<feature type="binding site" evidence="7 9">
    <location>
        <position position="82"/>
    </location>
    <ligand>
        <name>3-methyl-2-oxobutanoate</name>
        <dbReference type="ChEBI" id="CHEBI:11851"/>
    </ligand>
</feature>
<dbReference type="GO" id="GO:0003864">
    <property type="term" value="F:3-methyl-2-oxobutanoate hydroxymethyltransferase activity"/>
    <property type="evidence" value="ECO:0007669"/>
    <property type="project" value="UniProtKB-UniRule"/>
</dbReference>
<protein>
    <recommendedName>
        <fullName evidence="7">3-methyl-2-oxobutanoate hydroxymethyltransferase</fullName>
        <ecNumber evidence="7">2.1.2.11</ecNumber>
    </recommendedName>
    <alternativeName>
        <fullName evidence="7">Ketopantoate hydroxymethyltransferase</fullName>
        <shortName evidence="7">KPHMT</shortName>
    </alternativeName>
</protein>
<dbReference type="InterPro" id="IPR015813">
    <property type="entry name" value="Pyrv/PenolPyrv_kinase-like_dom"/>
</dbReference>
<dbReference type="SUPFAM" id="SSF51621">
    <property type="entry name" value="Phosphoenolpyruvate/pyruvate domain"/>
    <property type="match status" value="1"/>
</dbReference>
<comment type="function">
    <text evidence="6 7">Catalyzes the reversible reaction in which hydroxymethyl group from 5,10-methylenetetrahydrofolate is transferred onto alpha-ketoisovalerate to form ketopantoate.</text>
</comment>
<evidence type="ECO:0000313" key="11">
    <source>
        <dbReference type="EMBL" id="SDJ67824.1"/>
    </source>
</evidence>
<feature type="binding site" evidence="7 10">
    <location>
        <position position="43"/>
    </location>
    <ligand>
        <name>Mg(2+)</name>
        <dbReference type="ChEBI" id="CHEBI:18420"/>
    </ligand>
</feature>
<dbReference type="HAMAP" id="MF_00156">
    <property type="entry name" value="PanB"/>
    <property type="match status" value="1"/>
</dbReference>
<keyword evidence="5 7" id="KW-0808">Transferase</keyword>
<feature type="active site" description="Proton acceptor" evidence="7 8">
    <location>
        <position position="182"/>
    </location>
</feature>
<feature type="binding site" evidence="7 10">
    <location>
        <position position="114"/>
    </location>
    <ligand>
        <name>Mg(2+)</name>
        <dbReference type="ChEBI" id="CHEBI:18420"/>
    </ligand>
</feature>
<dbReference type="EMBL" id="FNFL01000001">
    <property type="protein sequence ID" value="SDJ67824.1"/>
    <property type="molecule type" value="Genomic_DNA"/>
</dbReference>
<organism evidence="11 12">
    <name type="scientific">Sediminibacillus albus</name>
    <dbReference type="NCBI Taxonomy" id="407036"/>
    <lineage>
        <taxon>Bacteria</taxon>
        <taxon>Bacillati</taxon>
        <taxon>Bacillota</taxon>
        <taxon>Bacilli</taxon>
        <taxon>Bacillales</taxon>
        <taxon>Bacillaceae</taxon>
        <taxon>Sediminibacillus</taxon>
    </lineage>
</organism>
<comment type="subunit">
    <text evidence="3 7">Homodecamer; pentamer of dimers.</text>
</comment>
<evidence type="ECO:0000256" key="1">
    <source>
        <dbReference type="ARBA" id="ARBA00005033"/>
    </source>
</evidence>
<keyword evidence="7 10" id="KW-0479">Metal-binding</keyword>
<keyword evidence="7 10" id="KW-0460">Magnesium</keyword>
<dbReference type="Proteomes" id="UP000198694">
    <property type="component" value="Unassembled WGS sequence"/>
</dbReference>
<dbReference type="Pfam" id="PF02548">
    <property type="entry name" value="Pantoate_transf"/>
    <property type="match status" value="1"/>
</dbReference>
<evidence type="ECO:0000256" key="10">
    <source>
        <dbReference type="PIRSR" id="PIRSR000388-3"/>
    </source>
</evidence>
<dbReference type="GO" id="GO:0015940">
    <property type="term" value="P:pantothenate biosynthetic process"/>
    <property type="evidence" value="ECO:0007669"/>
    <property type="project" value="UniProtKB-UniRule"/>
</dbReference>
<comment type="pathway">
    <text evidence="1 7">Cofactor biosynthesis; (R)-pantothenate biosynthesis; (R)-pantoate from 3-methyl-2-oxobutanoate: step 1/2.</text>
</comment>
<dbReference type="Gene3D" id="3.20.20.60">
    <property type="entry name" value="Phosphoenolpyruvate-binding domains"/>
    <property type="match status" value="1"/>
</dbReference>
<feature type="binding site" evidence="7 10">
    <location>
        <position position="82"/>
    </location>
    <ligand>
        <name>Mg(2+)</name>
        <dbReference type="ChEBI" id="CHEBI:18420"/>
    </ligand>
</feature>
<dbReference type="InterPro" id="IPR003700">
    <property type="entry name" value="Pantoate_hydroxy_MeTrfase"/>
</dbReference>
<dbReference type="UniPathway" id="UPA00028">
    <property type="reaction ID" value="UER00003"/>
</dbReference>
<keyword evidence="12" id="KW-1185">Reference proteome</keyword>
<keyword evidence="7" id="KW-0963">Cytoplasm</keyword>
<evidence type="ECO:0000313" key="12">
    <source>
        <dbReference type="Proteomes" id="UP000198694"/>
    </source>
</evidence>
<feature type="binding site" evidence="7 9">
    <location>
        <begin position="43"/>
        <end position="44"/>
    </location>
    <ligand>
        <name>3-methyl-2-oxobutanoate</name>
        <dbReference type="ChEBI" id="CHEBI:11851"/>
    </ligand>
</feature>
<evidence type="ECO:0000256" key="2">
    <source>
        <dbReference type="ARBA" id="ARBA00008676"/>
    </source>
</evidence>
<gene>
    <name evidence="7" type="primary">panB</name>
    <name evidence="11" type="ORF">SAMN05216243_0253</name>
</gene>
<dbReference type="PANTHER" id="PTHR20881">
    <property type="entry name" value="3-METHYL-2-OXOBUTANOATE HYDROXYMETHYLTRANSFERASE"/>
    <property type="match status" value="1"/>
</dbReference>
<dbReference type="OrthoDB" id="9781789at2"/>
<dbReference type="CDD" id="cd06557">
    <property type="entry name" value="KPHMT-like"/>
    <property type="match status" value="1"/>
</dbReference>
<evidence type="ECO:0000256" key="8">
    <source>
        <dbReference type="PIRSR" id="PIRSR000388-1"/>
    </source>
</evidence>
<dbReference type="STRING" id="407036.SAMN05216243_0253"/>
<keyword evidence="4 7" id="KW-0566">Pantothenate biosynthesis</keyword>
<dbReference type="InterPro" id="IPR040442">
    <property type="entry name" value="Pyrv_kinase-like_dom_sf"/>
</dbReference>
<dbReference type="FunFam" id="3.20.20.60:FF:000003">
    <property type="entry name" value="3-methyl-2-oxobutanoate hydroxymethyltransferase"/>
    <property type="match status" value="1"/>
</dbReference>
<feature type="binding site" evidence="7 9">
    <location>
        <position position="112"/>
    </location>
    <ligand>
        <name>3-methyl-2-oxobutanoate</name>
        <dbReference type="ChEBI" id="CHEBI:11851"/>
    </ligand>
</feature>